<sequence length="100" mass="11224">MLEMDEDMFESDNQQSIIGSQMLLLLEIDPWFELLHCDKDCDNEGIEEMGIGSEQFIGDLEIKQCSVGDLSLSVEAMKLGVQKYGELKSGISLEMLESND</sequence>
<protein>
    <submittedName>
        <fullName evidence="1">Uncharacterized protein</fullName>
    </submittedName>
</protein>
<organism evidence="1 2">
    <name type="scientific">Streblomastix strix</name>
    <dbReference type="NCBI Taxonomy" id="222440"/>
    <lineage>
        <taxon>Eukaryota</taxon>
        <taxon>Metamonada</taxon>
        <taxon>Preaxostyla</taxon>
        <taxon>Oxymonadida</taxon>
        <taxon>Streblomastigidae</taxon>
        <taxon>Streblomastix</taxon>
    </lineage>
</organism>
<dbReference type="EMBL" id="SNRW01002722">
    <property type="protein sequence ID" value="KAA6391911.1"/>
    <property type="molecule type" value="Genomic_DNA"/>
</dbReference>
<reference evidence="1 2" key="1">
    <citation type="submission" date="2019-03" db="EMBL/GenBank/DDBJ databases">
        <title>Single cell metagenomics reveals metabolic interactions within the superorganism composed of flagellate Streblomastix strix and complex community of Bacteroidetes bacteria on its surface.</title>
        <authorList>
            <person name="Treitli S.C."/>
            <person name="Kolisko M."/>
            <person name="Husnik F."/>
            <person name="Keeling P."/>
            <person name="Hampl V."/>
        </authorList>
    </citation>
    <scope>NUCLEOTIDE SEQUENCE [LARGE SCALE GENOMIC DNA]</scope>
    <source>
        <strain evidence="1">ST1C</strain>
    </source>
</reference>
<evidence type="ECO:0000313" key="2">
    <source>
        <dbReference type="Proteomes" id="UP000324800"/>
    </source>
</evidence>
<name>A0A5J4WAI2_9EUKA</name>
<evidence type="ECO:0000313" key="1">
    <source>
        <dbReference type="EMBL" id="KAA6391911.1"/>
    </source>
</evidence>
<dbReference type="Proteomes" id="UP000324800">
    <property type="component" value="Unassembled WGS sequence"/>
</dbReference>
<accession>A0A5J4WAI2</accession>
<gene>
    <name evidence="1" type="ORF">EZS28_012560</name>
</gene>
<dbReference type="AlphaFoldDB" id="A0A5J4WAI2"/>
<proteinExistence type="predicted"/>
<comment type="caution">
    <text evidence="1">The sequence shown here is derived from an EMBL/GenBank/DDBJ whole genome shotgun (WGS) entry which is preliminary data.</text>
</comment>